<evidence type="ECO:0000313" key="2">
    <source>
        <dbReference type="Proteomes" id="UP000229641"/>
    </source>
</evidence>
<name>A0A2H0LZW8_9BACT</name>
<accession>A0A2H0LZW8</accession>
<evidence type="ECO:0008006" key="3">
    <source>
        <dbReference type="Google" id="ProtNLM"/>
    </source>
</evidence>
<comment type="caution">
    <text evidence="1">The sequence shown here is derived from an EMBL/GenBank/DDBJ whole genome shotgun (WGS) entry which is preliminary data.</text>
</comment>
<protein>
    <recommendedName>
        <fullName evidence="3">Pili assembly chaperone N-terminal domain-containing protein</fullName>
    </recommendedName>
</protein>
<dbReference type="Proteomes" id="UP000229641">
    <property type="component" value="Unassembled WGS sequence"/>
</dbReference>
<dbReference type="AlphaFoldDB" id="A0A2H0LZW8"/>
<proteinExistence type="predicted"/>
<gene>
    <name evidence="1" type="ORF">COV72_00265</name>
</gene>
<organism evidence="1 2">
    <name type="scientific">Candidatus Ghiorseimicrobium undicola</name>
    <dbReference type="NCBI Taxonomy" id="1974746"/>
    <lineage>
        <taxon>Bacteria</taxon>
        <taxon>Pseudomonadati</taxon>
        <taxon>Candidatus Omnitrophota</taxon>
        <taxon>Candidatus Ghiorseimicrobium</taxon>
    </lineage>
</organism>
<sequence length="269" mass="29487">MKKQIFLFFVLTFVFISYAAAFNIRVDIRKVELKITSGDSSRGGIIVENPTENEILVKAYLEDFSYIAPHDGAKKFFPPGSTEYSCAKWITFSPQEFRLAPFSKQKVSYTVSVPEAARGGHYAVLFFETALGEVPDNQGANILVLGRIGSLFLINTDESIKQAELINLSTKTKAIEAGLHNTGNTILTAKGSFYIMNNEGKVFDRGKITDIYLSPGDNAEVSLPIGENVPAGNYTLMATFDLEGGDILVKEIDFYLGPGGILNISSVRD</sequence>
<reference evidence="1 2" key="1">
    <citation type="submission" date="2017-09" db="EMBL/GenBank/DDBJ databases">
        <title>Depth-based differentiation of microbial function through sediment-hosted aquifers and enrichment of novel symbionts in the deep terrestrial subsurface.</title>
        <authorList>
            <person name="Probst A.J."/>
            <person name="Ladd B."/>
            <person name="Jarett J.K."/>
            <person name="Geller-Mcgrath D.E."/>
            <person name="Sieber C.M."/>
            <person name="Emerson J.B."/>
            <person name="Anantharaman K."/>
            <person name="Thomas B.C."/>
            <person name="Malmstrom R."/>
            <person name="Stieglmeier M."/>
            <person name="Klingl A."/>
            <person name="Woyke T."/>
            <person name="Ryan C.M."/>
            <person name="Banfield J.F."/>
        </authorList>
    </citation>
    <scope>NUCLEOTIDE SEQUENCE [LARGE SCALE GENOMIC DNA]</scope>
    <source>
        <strain evidence="1">CG11_big_fil_rev_8_21_14_0_20_42_13</strain>
    </source>
</reference>
<dbReference type="EMBL" id="PCWA01000007">
    <property type="protein sequence ID" value="PIQ89980.1"/>
    <property type="molecule type" value="Genomic_DNA"/>
</dbReference>
<evidence type="ECO:0000313" key="1">
    <source>
        <dbReference type="EMBL" id="PIQ89980.1"/>
    </source>
</evidence>